<keyword evidence="1" id="KW-1133">Transmembrane helix</keyword>
<evidence type="ECO:0000256" key="1">
    <source>
        <dbReference type="SAM" id="Phobius"/>
    </source>
</evidence>
<name>A0A0F9F0H8_9ZZZZ</name>
<protein>
    <submittedName>
        <fullName evidence="2">Uncharacterized protein</fullName>
    </submittedName>
</protein>
<sequence length="72" mass="7350">MGIIAALLQKKAAGELLGLLASKTQWGASTVGVTALFAVLPQALEKDPTAIGQVVLIIGGWLVALVGRLKAK</sequence>
<feature type="transmembrane region" description="Helical" evidence="1">
    <location>
        <begin position="50"/>
        <end position="69"/>
    </location>
</feature>
<dbReference type="EMBL" id="LAZR01023059">
    <property type="protein sequence ID" value="KKL79804.1"/>
    <property type="molecule type" value="Genomic_DNA"/>
</dbReference>
<evidence type="ECO:0000313" key="2">
    <source>
        <dbReference type="EMBL" id="KKL79804.1"/>
    </source>
</evidence>
<keyword evidence="1" id="KW-0472">Membrane</keyword>
<gene>
    <name evidence="2" type="ORF">LCGC14_2011140</name>
</gene>
<comment type="caution">
    <text evidence="2">The sequence shown here is derived from an EMBL/GenBank/DDBJ whole genome shotgun (WGS) entry which is preliminary data.</text>
</comment>
<organism evidence="2">
    <name type="scientific">marine sediment metagenome</name>
    <dbReference type="NCBI Taxonomy" id="412755"/>
    <lineage>
        <taxon>unclassified sequences</taxon>
        <taxon>metagenomes</taxon>
        <taxon>ecological metagenomes</taxon>
    </lineage>
</organism>
<feature type="transmembrane region" description="Helical" evidence="1">
    <location>
        <begin position="26"/>
        <end position="44"/>
    </location>
</feature>
<keyword evidence="1" id="KW-0812">Transmembrane</keyword>
<dbReference type="AlphaFoldDB" id="A0A0F9F0H8"/>
<reference evidence="2" key="1">
    <citation type="journal article" date="2015" name="Nature">
        <title>Complex archaea that bridge the gap between prokaryotes and eukaryotes.</title>
        <authorList>
            <person name="Spang A."/>
            <person name="Saw J.H."/>
            <person name="Jorgensen S.L."/>
            <person name="Zaremba-Niedzwiedzka K."/>
            <person name="Martijn J."/>
            <person name="Lind A.E."/>
            <person name="van Eijk R."/>
            <person name="Schleper C."/>
            <person name="Guy L."/>
            <person name="Ettema T.J."/>
        </authorList>
    </citation>
    <scope>NUCLEOTIDE SEQUENCE</scope>
</reference>
<accession>A0A0F9F0H8</accession>
<proteinExistence type="predicted"/>